<accession>A0ACB9QTH5</accession>
<dbReference type="EMBL" id="CM042884">
    <property type="protein sequence ID" value="KAI4369548.1"/>
    <property type="molecule type" value="Genomic_DNA"/>
</dbReference>
<comment type="caution">
    <text evidence="1">The sequence shown here is derived from an EMBL/GenBank/DDBJ whole genome shotgun (WGS) entry which is preliminary data.</text>
</comment>
<evidence type="ECO:0000313" key="1">
    <source>
        <dbReference type="EMBL" id="KAI4369548.1"/>
    </source>
</evidence>
<reference evidence="2" key="1">
    <citation type="journal article" date="2023" name="Front. Plant Sci.">
        <title>Chromosomal-level genome assembly of Melastoma candidum provides insights into trichome evolution.</title>
        <authorList>
            <person name="Zhong Y."/>
            <person name="Wu W."/>
            <person name="Sun C."/>
            <person name="Zou P."/>
            <person name="Liu Y."/>
            <person name="Dai S."/>
            <person name="Zhou R."/>
        </authorList>
    </citation>
    <scope>NUCLEOTIDE SEQUENCE [LARGE SCALE GENOMIC DNA]</scope>
</reference>
<protein>
    <submittedName>
        <fullName evidence="1">Uncharacterized protein</fullName>
    </submittedName>
</protein>
<organism evidence="1 2">
    <name type="scientific">Melastoma candidum</name>
    <dbReference type="NCBI Taxonomy" id="119954"/>
    <lineage>
        <taxon>Eukaryota</taxon>
        <taxon>Viridiplantae</taxon>
        <taxon>Streptophyta</taxon>
        <taxon>Embryophyta</taxon>
        <taxon>Tracheophyta</taxon>
        <taxon>Spermatophyta</taxon>
        <taxon>Magnoliopsida</taxon>
        <taxon>eudicotyledons</taxon>
        <taxon>Gunneridae</taxon>
        <taxon>Pentapetalae</taxon>
        <taxon>rosids</taxon>
        <taxon>malvids</taxon>
        <taxon>Myrtales</taxon>
        <taxon>Melastomataceae</taxon>
        <taxon>Melastomatoideae</taxon>
        <taxon>Melastomateae</taxon>
        <taxon>Melastoma</taxon>
    </lineage>
</organism>
<dbReference type="Proteomes" id="UP001057402">
    <property type="component" value="Chromosome 5"/>
</dbReference>
<name>A0ACB9QTH5_9MYRT</name>
<keyword evidence="2" id="KW-1185">Reference proteome</keyword>
<gene>
    <name evidence="1" type="ORF">MLD38_017976</name>
</gene>
<evidence type="ECO:0000313" key="2">
    <source>
        <dbReference type="Proteomes" id="UP001057402"/>
    </source>
</evidence>
<proteinExistence type="predicted"/>
<sequence>MPPEALTSNKVKKGSHAPKGTNLIIYEGSLWVPDELLHDSHKGYVQNNSLLGLKVAYLLGSIFLLLCFGDWPHQTYARRIDDLVLKVGEELQEQSMPFRGGSQIYKLEGLKPYTWYEVKISYPASIPAYFSIQPWKGDAGLGASSNRKLLNTEKLIFRTDGPVSFQKQGAIKVMVTVEPEGVVAIPGAKERQSIIFNIVCDELVLGIPHKAWWVVGCAFLCLVAAFVAPSFLPSFMLPEGPSPGSLLEDISKRS</sequence>